<comment type="caution">
    <text evidence="2">The sequence shown here is derived from an EMBL/GenBank/DDBJ whole genome shotgun (WGS) entry which is preliminary data.</text>
</comment>
<evidence type="ECO:0000256" key="1">
    <source>
        <dbReference type="SAM" id="MobiDB-lite"/>
    </source>
</evidence>
<sequence length="186" mass="21586">MNETQGSDIQTSSQTGLLARKGIKYANNMMAMTGEQEKQLFDAEIQVLLAASPFLTSTFTIREKDYESKMKYLCRRVLDENMKAVKRENLKDLFINMRKGATKLKIQSRCNHKRMRQRDTDEGGNEPFKGFPERLNELRKQQGTRSGRTNNSQQQQRTHDRTRLNPEKQMVQIPSRKMTVHASALM</sequence>
<feature type="non-terminal residue" evidence="2">
    <location>
        <position position="186"/>
    </location>
</feature>
<gene>
    <name evidence="2" type="ORF">EZS28_028105</name>
</gene>
<feature type="region of interest" description="Disordered" evidence="1">
    <location>
        <begin position="107"/>
        <end position="186"/>
    </location>
</feature>
<evidence type="ECO:0000313" key="2">
    <source>
        <dbReference type="EMBL" id="KAA6376370.1"/>
    </source>
</evidence>
<protein>
    <submittedName>
        <fullName evidence="2">Uncharacterized protein</fullName>
    </submittedName>
</protein>
<feature type="compositionally biased region" description="Basic and acidic residues" evidence="1">
    <location>
        <begin position="157"/>
        <end position="166"/>
    </location>
</feature>
<organism evidence="2 3">
    <name type="scientific">Streblomastix strix</name>
    <dbReference type="NCBI Taxonomy" id="222440"/>
    <lineage>
        <taxon>Eukaryota</taxon>
        <taxon>Metamonada</taxon>
        <taxon>Preaxostyla</taxon>
        <taxon>Oxymonadida</taxon>
        <taxon>Streblomastigidae</taxon>
        <taxon>Streblomastix</taxon>
    </lineage>
</organism>
<feature type="compositionally biased region" description="Basic and acidic residues" evidence="1">
    <location>
        <begin position="131"/>
        <end position="140"/>
    </location>
</feature>
<evidence type="ECO:0000313" key="3">
    <source>
        <dbReference type="Proteomes" id="UP000324800"/>
    </source>
</evidence>
<accession>A0A5J4V1V0</accession>
<name>A0A5J4V1V0_9EUKA</name>
<reference evidence="2 3" key="1">
    <citation type="submission" date="2019-03" db="EMBL/GenBank/DDBJ databases">
        <title>Single cell metagenomics reveals metabolic interactions within the superorganism composed of flagellate Streblomastix strix and complex community of Bacteroidetes bacteria on its surface.</title>
        <authorList>
            <person name="Treitli S.C."/>
            <person name="Kolisko M."/>
            <person name="Husnik F."/>
            <person name="Keeling P."/>
            <person name="Hampl V."/>
        </authorList>
    </citation>
    <scope>NUCLEOTIDE SEQUENCE [LARGE SCALE GENOMIC DNA]</scope>
    <source>
        <strain evidence="2">ST1C</strain>
    </source>
</reference>
<dbReference type="EMBL" id="SNRW01010574">
    <property type="protein sequence ID" value="KAA6376370.1"/>
    <property type="molecule type" value="Genomic_DNA"/>
</dbReference>
<dbReference type="AlphaFoldDB" id="A0A5J4V1V0"/>
<feature type="compositionally biased region" description="Polar residues" evidence="1">
    <location>
        <begin position="141"/>
        <end position="156"/>
    </location>
</feature>
<proteinExistence type="predicted"/>
<dbReference type="Proteomes" id="UP000324800">
    <property type="component" value="Unassembled WGS sequence"/>
</dbReference>